<feature type="compositionally biased region" description="Basic and acidic residues" evidence="5">
    <location>
        <begin position="1"/>
        <end position="10"/>
    </location>
</feature>
<evidence type="ECO:0000256" key="1">
    <source>
        <dbReference type="ARBA" id="ARBA00007572"/>
    </source>
</evidence>
<comment type="similarity">
    <text evidence="1">Belongs to the ATP-dependent DNA ligase family.</text>
</comment>
<name>A0A4Q7MYS1_9BACT</name>
<sequence>MAQKKPDKKSAAKKAAPAKKTAGAGKPAGKASSKKARSGKPVPKNTATKKTASGKAAAAKASLPKTTVPKAAPVTGAIKTTTKKRPPSRVFGNEGRKYEEYIEPMLASLEDHPFDNDEWIFEMKWDGYRAIAEWKKKKLKLYSRNGLSFVQKYPPVAEAITKIKHDCVLDGEIVVLNEDGRPRFQMLQEYEQDPRYPIHYYVFDLLFLNGKDVRELPLLSRKELLKKLLSSCKGDVIRYSDHVIGSGKKFFHHVKKLDFEGMMAKKSDSEYYSGIRTREWLKIKHHNNQEAVIAGFTAPRRSRKYFGALILGEFKGRRLQYIGHTGTGFTHDKLKELWDLMQPLMTAQSPFAEKIKVNAPVSWIRPELVCEVKFTEQTNEGILRHPVFLGLREDKAATAVTKNNDR</sequence>
<protein>
    <recommendedName>
        <fullName evidence="2">DNA ligase (ATP)</fullName>
        <ecNumber evidence="2">6.5.1.1</ecNumber>
    </recommendedName>
</protein>
<evidence type="ECO:0000313" key="8">
    <source>
        <dbReference type="Proteomes" id="UP000293874"/>
    </source>
</evidence>
<dbReference type="EC" id="6.5.1.1" evidence="2"/>
<evidence type="ECO:0000259" key="6">
    <source>
        <dbReference type="PROSITE" id="PS50160"/>
    </source>
</evidence>
<dbReference type="EMBL" id="SGXA01000001">
    <property type="protein sequence ID" value="RZS74391.1"/>
    <property type="molecule type" value="Genomic_DNA"/>
</dbReference>
<evidence type="ECO:0000256" key="5">
    <source>
        <dbReference type="SAM" id="MobiDB-lite"/>
    </source>
</evidence>
<dbReference type="InterPro" id="IPR012340">
    <property type="entry name" value="NA-bd_OB-fold"/>
</dbReference>
<keyword evidence="3 7" id="KW-0436">Ligase</keyword>
<dbReference type="Pfam" id="PF04679">
    <property type="entry name" value="DNA_ligase_A_C"/>
    <property type="match status" value="1"/>
</dbReference>
<gene>
    <name evidence="7" type="ORF">EV199_0238</name>
</gene>
<comment type="caution">
    <text evidence="7">The sequence shown here is derived from an EMBL/GenBank/DDBJ whole genome shotgun (WGS) entry which is preliminary data.</text>
</comment>
<dbReference type="Gene3D" id="2.40.50.140">
    <property type="entry name" value="Nucleic acid-binding proteins"/>
    <property type="match status" value="1"/>
</dbReference>
<keyword evidence="8" id="KW-1185">Reference proteome</keyword>
<evidence type="ECO:0000256" key="4">
    <source>
        <dbReference type="ARBA" id="ARBA00034003"/>
    </source>
</evidence>
<feature type="domain" description="ATP-dependent DNA ligase family profile" evidence="6">
    <location>
        <begin position="191"/>
        <end position="318"/>
    </location>
</feature>
<dbReference type="InterPro" id="IPR012310">
    <property type="entry name" value="DNA_ligase_ATP-dep_cent"/>
</dbReference>
<feature type="compositionally biased region" description="Low complexity" evidence="5">
    <location>
        <begin position="46"/>
        <end position="67"/>
    </location>
</feature>
<dbReference type="CDD" id="cd07906">
    <property type="entry name" value="Adenylation_DNA_ligase_LigD_LigC"/>
    <property type="match status" value="1"/>
</dbReference>
<comment type="catalytic activity">
    <reaction evidence="4">
        <text>ATP + (deoxyribonucleotide)n-3'-hydroxyl + 5'-phospho-(deoxyribonucleotide)m = (deoxyribonucleotide)n+m + AMP + diphosphate.</text>
        <dbReference type="EC" id="6.5.1.1"/>
    </reaction>
</comment>
<dbReference type="PANTHER" id="PTHR45674">
    <property type="entry name" value="DNA LIGASE 1/3 FAMILY MEMBER"/>
    <property type="match status" value="1"/>
</dbReference>
<dbReference type="PROSITE" id="PS50160">
    <property type="entry name" value="DNA_LIGASE_A3"/>
    <property type="match status" value="1"/>
</dbReference>
<accession>A0A4Q7MYS1</accession>
<feature type="region of interest" description="Disordered" evidence="5">
    <location>
        <begin position="1"/>
        <end position="92"/>
    </location>
</feature>
<dbReference type="PANTHER" id="PTHR45674:SF4">
    <property type="entry name" value="DNA LIGASE 1"/>
    <property type="match status" value="1"/>
</dbReference>
<dbReference type="CDD" id="cd07971">
    <property type="entry name" value="OBF_DNA_ligase_LigD"/>
    <property type="match status" value="1"/>
</dbReference>
<dbReference type="InterPro" id="IPR050191">
    <property type="entry name" value="ATP-dep_DNA_ligase"/>
</dbReference>
<evidence type="ECO:0000313" key="7">
    <source>
        <dbReference type="EMBL" id="RZS74391.1"/>
    </source>
</evidence>
<organism evidence="7 8">
    <name type="scientific">Pseudobacter ginsenosidimutans</name>
    <dbReference type="NCBI Taxonomy" id="661488"/>
    <lineage>
        <taxon>Bacteria</taxon>
        <taxon>Pseudomonadati</taxon>
        <taxon>Bacteroidota</taxon>
        <taxon>Chitinophagia</taxon>
        <taxon>Chitinophagales</taxon>
        <taxon>Chitinophagaceae</taxon>
        <taxon>Pseudobacter</taxon>
    </lineage>
</organism>
<dbReference type="NCBIfam" id="TIGR02779">
    <property type="entry name" value="NHEJ_ligase_lig"/>
    <property type="match status" value="1"/>
</dbReference>
<dbReference type="InterPro" id="IPR014146">
    <property type="entry name" value="LigD_ligase_dom"/>
</dbReference>
<dbReference type="SUPFAM" id="SSF56091">
    <property type="entry name" value="DNA ligase/mRNA capping enzyme, catalytic domain"/>
    <property type="match status" value="1"/>
</dbReference>
<dbReference type="Gene3D" id="3.30.1490.70">
    <property type="match status" value="1"/>
</dbReference>
<dbReference type="SUPFAM" id="SSF50249">
    <property type="entry name" value="Nucleic acid-binding proteins"/>
    <property type="match status" value="1"/>
</dbReference>
<feature type="compositionally biased region" description="Low complexity" evidence="5">
    <location>
        <begin position="13"/>
        <end position="31"/>
    </location>
</feature>
<dbReference type="InterPro" id="IPR012309">
    <property type="entry name" value="DNA_ligase_ATP-dep_C"/>
</dbReference>
<evidence type="ECO:0000256" key="2">
    <source>
        <dbReference type="ARBA" id="ARBA00012727"/>
    </source>
</evidence>
<proteinExistence type="inferred from homology"/>
<dbReference type="RefSeq" id="WP_207234165.1">
    <property type="nucleotide sequence ID" value="NZ_CP042431.1"/>
</dbReference>
<dbReference type="GO" id="GO:0005524">
    <property type="term" value="F:ATP binding"/>
    <property type="evidence" value="ECO:0007669"/>
    <property type="project" value="InterPro"/>
</dbReference>
<dbReference type="GO" id="GO:0006310">
    <property type="term" value="P:DNA recombination"/>
    <property type="evidence" value="ECO:0007669"/>
    <property type="project" value="InterPro"/>
</dbReference>
<dbReference type="Pfam" id="PF01068">
    <property type="entry name" value="DNA_ligase_A_M"/>
    <property type="match status" value="1"/>
</dbReference>
<reference evidence="7 8" key="1">
    <citation type="submission" date="2019-02" db="EMBL/GenBank/DDBJ databases">
        <title>Genomic Encyclopedia of Type Strains, Phase IV (KMG-IV): sequencing the most valuable type-strain genomes for metagenomic binning, comparative biology and taxonomic classification.</title>
        <authorList>
            <person name="Goeker M."/>
        </authorList>
    </citation>
    <scope>NUCLEOTIDE SEQUENCE [LARGE SCALE GENOMIC DNA]</scope>
    <source>
        <strain evidence="7 8">DSM 18116</strain>
    </source>
</reference>
<dbReference type="Proteomes" id="UP000293874">
    <property type="component" value="Unassembled WGS sequence"/>
</dbReference>
<dbReference type="GO" id="GO:0003910">
    <property type="term" value="F:DNA ligase (ATP) activity"/>
    <property type="evidence" value="ECO:0007669"/>
    <property type="project" value="UniProtKB-EC"/>
</dbReference>
<dbReference type="Gene3D" id="3.30.470.30">
    <property type="entry name" value="DNA ligase/mRNA capping enzyme"/>
    <property type="match status" value="1"/>
</dbReference>
<dbReference type="AlphaFoldDB" id="A0A4Q7MYS1"/>
<evidence type="ECO:0000256" key="3">
    <source>
        <dbReference type="ARBA" id="ARBA00022598"/>
    </source>
</evidence>
<dbReference type="GO" id="GO:0006281">
    <property type="term" value="P:DNA repair"/>
    <property type="evidence" value="ECO:0007669"/>
    <property type="project" value="InterPro"/>
</dbReference>